<evidence type="ECO:0000313" key="3">
    <source>
        <dbReference type="Proteomes" id="UP001501509"/>
    </source>
</evidence>
<comment type="caution">
    <text evidence="2">The sequence shown here is derived from an EMBL/GenBank/DDBJ whole genome shotgun (WGS) entry which is preliminary data.</text>
</comment>
<evidence type="ECO:0008006" key="4">
    <source>
        <dbReference type="Google" id="ProtNLM"/>
    </source>
</evidence>
<feature type="region of interest" description="Disordered" evidence="1">
    <location>
        <begin position="33"/>
        <end position="52"/>
    </location>
</feature>
<name>A0ABN3Q5B0_9ACTN</name>
<sequence>MRRCRCRYRGQPKAHPQHVFTAIAVNVERLSGLSSADETSLPRPPTAFQDFLDQRGIPRPKSWRTVTGRP</sequence>
<gene>
    <name evidence="2" type="ORF">GCM10010411_53750</name>
</gene>
<organism evidence="2 3">
    <name type="scientific">Actinomadura fulvescens</name>
    <dbReference type="NCBI Taxonomy" id="46160"/>
    <lineage>
        <taxon>Bacteria</taxon>
        <taxon>Bacillati</taxon>
        <taxon>Actinomycetota</taxon>
        <taxon>Actinomycetes</taxon>
        <taxon>Streptosporangiales</taxon>
        <taxon>Thermomonosporaceae</taxon>
        <taxon>Actinomadura</taxon>
    </lineage>
</organism>
<evidence type="ECO:0000256" key="1">
    <source>
        <dbReference type="SAM" id="MobiDB-lite"/>
    </source>
</evidence>
<reference evidence="2 3" key="1">
    <citation type="journal article" date="2019" name="Int. J. Syst. Evol. Microbiol.">
        <title>The Global Catalogue of Microorganisms (GCM) 10K type strain sequencing project: providing services to taxonomists for standard genome sequencing and annotation.</title>
        <authorList>
            <consortium name="The Broad Institute Genomics Platform"/>
            <consortium name="The Broad Institute Genome Sequencing Center for Infectious Disease"/>
            <person name="Wu L."/>
            <person name="Ma J."/>
        </authorList>
    </citation>
    <scope>NUCLEOTIDE SEQUENCE [LARGE SCALE GENOMIC DNA]</scope>
    <source>
        <strain evidence="2 3">JCM 6833</strain>
    </source>
</reference>
<protein>
    <recommendedName>
        <fullName evidence="4">Transposase</fullName>
    </recommendedName>
</protein>
<dbReference type="EMBL" id="BAAATD010000007">
    <property type="protein sequence ID" value="GAA2612266.1"/>
    <property type="molecule type" value="Genomic_DNA"/>
</dbReference>
<dbReference type="Proteomes" id="UP001501509">
    <property type="component" value="Unassembled WGS sequence"/>
</dbReference>
<accession>A0ABN3Q5B0</accession>
<evidence type="ECO:0000313" key="2">
    <source>
        <dbReference type="EMBL" id="GAA2612266.1"/>
    </source>
</evidence>
<proteinExistence type="predicted"/>
<keyword evidence="3" id="KW-1185">Reference proteome</keyword>